<dbReference type="Proteomes" id="UP000694864">
    <property type="component" value="Chromosome 9"/>
</dbReference>
<dbReference type="RefSeq" id="XP_010430147.2">
    <property type="nucleotide sequence ID" value="XM_010431845.2"/>
</dbReference>
<dbReference type="Gene3D" id="3.80.10.10">
    <property type="entry name" value="Ribonuclease Inhibitor"/>
    <property type="match status" value="1"/>
</dbReference>
<accession>A0ABM0TRG6</accession>
<reference evidence="3" key="2">
    <citation type="submission" date="2025-08" db="UniProtKB">
        <authorList>
            <consortium name="RefSeq"/>
        </authorList>
    </citation>
    <scope>IDENTIFICATION</scope>
    <source>
        <tissue evidence="3">Leaf</tissue>
    </source>
</reference>
<evidence type="ECO:0000313" key="3">
    <source>
        <dbReference type="RefSeq" id="XP_010430147.2"/>
    </source>
</evidence>
<name>A0ABM0TRG6_CAMSA</name>
<dbReference type="InterPro" id="IPR053772">
    <property type="entry name" value="At1g61320/At1g61330-like"/>
</dbReference>
<evidence type="ECO:0000313" key="2">
    <source>
        <dbReference type="Proteomes" id="UP000694864"/>
    </source>
</evidence>
<sequence>MEKMKSQIHSFYFQKIREMEGSSNKITKLTQTIPDDLVEHIISMYLPVQSLLRNRTLSKRFVNTAIQSRDFDFSGIYSRRRRRSQSEVVSIIEKVFNEYKGSEIDRLVLVINHLGVEDKVISWINTCLDKNIKDIALDFSKSKKVMEIPINFSDLESLQDLKLRSCKFEIPDNTPKGLRLLRMLSLMRCEVKKETIVAIFSNCFHLESLELTECRMDGMLSIQAKDHKKFKSLVLSSMRGLWNIHLDAPSLEIYKYNGYVIPFNFERTYALKDVNLHYNRNFSPSYYDRSFFVVINMRFFINVSVLAATTIFLEALTYKHVGGGKLKKLPFRFENLTKLKITFKAPTFCTLFDIAEFLKECPRLEGVVIDIHNFTFAPHLPFWEMDHKDEIQSNLNNKYRLGFLKKVKIFGYKGYPHELDIMEFFAKNAPSLVKFKLVIAKKEKINACVPDYARLNFINSIFPGIRVTEA</sequence>
<gene>
    <name evidence="3" type="primary">LOC104714465</name>
</gene>
<keyword evidence="2" id="KW-1185">Reference proteome</keyword>
<organism evidence="2 3">
    <name type="scientific">Camelina sativa</name>
    <name type="common">False flax</name>
    <name type="synonym">Myagrum sativum</name>
    <dbReference type="NCBI Taxonomy" id="90675"/>
    <lineage>
        <taxon>Eukaryota</taxon>
        <taxon>Viridiplantae</taxon>
        <taxon>Streptophyta</taxon>
        <taxon>Embryophyta</taxon>
        <taxon>Tracheophyta</taxon>
        <taxon>Spermatophyta</taxon>
        <taxon>Magnoliopsida</taxon>
        <taxon>eudicotyledons</taxon>
        <taxon>Gunneridae</taxon>
        <taxon>Pentapetalae</taxon>
        <taxon>rosids</taxon>
        <taxon>malvids</taxon>
        <taxon>Brassicales</taxon>
        <taxon>Brassicaceae</taxon>
        <taxon>Camelineae</taxon>
        <taxon>Camelina</taxon>
    </lineage>
</organism>
<dbReference type="Pfam" id="PF23622">
    <property type="entry name" value="LRR_At1g61320_AtMIF1"/>
    <property type="match status" value="1"/>
</dbReference>
<proteinExistence type="predicted"/>
<dbReference type="SUPFAM" id="SSF52047">
    <property type="entry name" value="RNI-like"/>
    <property type="match status" value="1"/>
</dbReference>
<dbReference type="InterPro" id="IPR032675">
    <property type="entry name" value="LRR_dom_sf"/>
</dbReference>
<feature type="domain" description="At1g61320/AtMIF1 LRR" evidence="1">
    <location>
        <begin position="119"/>
        <end position="441"/>
    </location>
</feature>
<evidence type="ECO:0000259" key="1">
    <source>
        <dbReference type="Pfam" id="PF23622"/>
    </source>
</evidence>
<dbReference type="PANTHER" id="PTHR34145:SF77">
    <property type="match status" value="1"/>
</dbReference>
<dbReference type="GeneID" id="104714465"/>
<dbReference type="PANTHER" id="PTHR34145">
    <property type="entry name" value="OS02G0105600 PROTEIN"/>
    <property type="match status" value="1"/>
</dbReference>
<dbReference type="InterPro" id="IPR055357">
    <property type="entry name" value="LRR_At1g61320_AtMIF1"/>
</dbReference>
<protein>
    <submittedName>
        <fullName evidence="3">FBD-associated F-box protein At1g61320-like</fullName>
    </submittedName>
</protein>
<reference evidence="2" key="1">
    <citation type="journal article" date="2014" name="Nat. Commun.">
        <title>The emerging biofuel crop Camelina sativa retains a highly undifferentiated hexaploid genome structure.</title>
        <authorList>
            <person name="Kagale S."/>
            <person name="Koh C."/>
            <person name="Nixon J."/>
            <person name="Bollina V."/>
            <person name="Clarke W.E."/>
            <person name="Tuteja R."/>
            <person name="Spillane C."/>
            <person name="Robinson S.J."/>
            <person name="Links M.G."/>
            <person name="Clarke C."/>
            <person name="Higgins E.E."/>
            <person name="Huebert T."/>
            <person name="Sharpe A.G."/>
            <person name="Parkin I.A."/>
        </authorList>
    </citation>
    <scope>NUCLEOTIDE SEQUENCE [LARGE SCALE GENOMIC DNA]</scope>
    <source>
        <strain evidence="2">cv. DH55</strain>
    </source>
</reference>